<feature type="transmembrane region" description="Helical" evidence="5">
    <location>
        <begin position="107"/>
        <end position="134"/>
    </location>
</feature>
<evidence type="ECO:0000256" key="4">
    <source>
        <dbReference type="ARBA" id="ARBA00023136"/>
    </source>
</evidence>
<dbReference type="EMBL" id="JACSQN010000006">
    <property type="protein sequence ID" value="MBD7984592.1"/>
    <property type="molecule type" value="Genomic_DNA"/>
</dbReference>
<feature type="transmembrane region" description="Helical" evidence="5">
    <location>
        <begin position="296"/>
        <end position="315"/>
    </location>
</feature>
<comment type="subcellular location">
    <subcellularLocation>
        <location evidence="1">Membrane</location>
        <topology evidence="1">Multi-pass membrane protein</topology>
    </subcellularLocation>
</comment>
<evidence type="ECO:0000313" key="7">
    <source>
        <dbReference type="EMBL" id="MBD7984592.1"/>
    </source>
</evidence>
<comment type="caution">
    <text evidence="7">The sequence shown here is derived from an EMBL/GenBank/DDBJ whole genome shotgun (WGS) entry which is preliminary data.</text>
</comment>
<accession>A0ABR8U973</accession>
<evidence type="ECO:0000256" key="2">
    <source>
        <dbReference type="ARBA" id="ARBA00022692"/>
    </source>
</evidence>
<keyword evidence="2 5" id="KW-0812">Transmembrane</keyword>
<feature type="transmembrane region" description="Helical" evidence="5">
    <location>
        <begin position="223"/>
        <end position="243"/>
    </location>
</feature>
<sequence>MVSYKMNSTLLSDVEEDQRSRETADKWIFGLLLVVIGLVPLLVGGYVKDIASPLITNIGDIASGTKGDIFTHYKMIVILIITMIITGIFLTKIIFMNGQLRKTKLNIFIPIFGIAIVMSTILSPSISIALWGQYNRSDGAISYICYLALFFIAMNIDYPKKAVHYVMYSLYPFILINLILITMNFTGHDAMTYPAVQKLMTIFLPEGASLGGNSIMLGTLNQWNFMSGMFAVMTVMYLAWSIVDASKIRSFINAGVAVISFAIMLMSISTSGFLTIVVLTPLLIVLILKSSQPAKALIAVLAFLIISVPVFHVLAEKDPRVWNESIGFIVKKNPYIKEQPAAMEHSEIQFPWVKKTYAAENQFELPVLPERGIAAGSGRMYIWEKTVELTMNRPLFGYGLDTLMYHFPHYHIDARAGMWDENTIVDKPHSMYVGIFYGTGIVGFLGFAGIVLLTVIAAVKIIVNRRQTIIAVLAVGWLAFLFQGLFNDSLPGTAGPMWAIAGIMLGMLYANKDVEEITDGRND</sequence>
<evidence type="ECO:0000256" key="3">
    <source>
        <dbReference type="ARBA" id="ARBA00022989"/>
    </source>
</evidence>
<evidence type="ECO:0000256" key="5">
    <source>
        <dbReference type="SAM" id="Phobius"/>
    </source>
</evidence>
<dbReference type="PANTHER" id="PTHR37422">
    <property type="entry name" value="TEICHURONIC ACID BIOSYNTHESIS PROTEIN TUAE"/>
    <property type="match status" value="1"/>
</dbReference>
<dbReference type="Pfam" id="PF04932">
    <property type="entry name" value="Wzy_C"/>
    <property type="match status" value="1"/>
</dbReference>
<dbReference type="PANTHER" id="PTHR37422:SF17">
    <property type="entry name" value="O-ANTIGEN LIGASE"/>
    <property type="match status" value="1"/>
</dbReference>
<name>A0ABR8U973_9BACL</name>
<feature type="transmembrane region" description="Helical" evidence="5">
    <location>
        <begin position="250"/>
        <end position="266"/>
    </location>
</feature>
<keyword evidence="7" id="KW-0436">Ligase</keyword>
<feature type="transmembrane region" description="Helical" evidence="5">
    <location>
        <begin position="75"/>
        <end position="95"/>
    </location>
</feature>
<feature type="domain" description="O-antigen ligase-related" evidence="6">
    <location>
        <begin position="256"/>
        <end position="447"/>
    </location>
</feature>
<keyword evidence="4 5" id="KW-0472">Membrane</keyword>
<evidence type="ECO:0000259" key="6">
    <source>
        <dbReference type="Pfam" id="PF04932"/>
    </source>
</evidence>
<feature type="transmembrane region" description="Helical" evidence="5">
    <location>
        <begin position="492"/>
        <end position="511"/>
    </location>
</feature>
<feature type="transmembrane region" description="Helical" evidence="5">
    <location>
        <begin position="140"/>
        <end position="158"/>
    </location>
</feature>
<proteinExistence type="predicted"/>
<dbReference type="InterPro" id="IPR051533">
    <property type="entry name" value="WaaL-like"/>
</dbReference>
<dbReference type="RefSeq" id="WP_225229755.1">
    <property type="nucleotide sequence ID" value="NZ_JACSQN010000006.1"/>
</dbReference>
<evidence type="ECO:0000313" key="8">
    <source>
        <dbReference type="Proteomes" id="UP000626786"/>
    </source>
</evidence>
<evidence type="ECO:0000256" key="1">
    <source>
        <dbReference type="ARBA" id="ARBA00004141"/>
    </source>
</evidence>
<keyword evidence="8" id="KW-1185">Reference proteome</keyword>
<keyword evidence="3 5" id="KW-1133">Transmembrane helix</keyword>
<dbReference type="InterPro" id="IPR007016">
    <property type="entry name" value="O-antigen_ligase-rel_domated"/>
</dbReference>
<feature type="transmembrane region" description="Helical" evidence="5">
    <location>
        <begin position="27"/>
        <end position="47"/>
    </location>
</feature>
<gene>
    <name evidence="7" type="ORF">H9649_08375</name>
</gene>
<feature type="transmembrane region" description="Helical" evidence="5">
    <location>
        <begin position="435"/>
        <end position="456"/>
    </location>
</feature>
<feature type="transmembrane region" description="Helical" evidence="5">
    <location>
        <begin position="468"/>
        <end position="486"/>
    </location>
</feature>
<organism evidence="7 8">
    <name type="scientific">Sporosarcina quadrami</name>
    <dbReference type="NCBI Taxonomy" id="2762234"/>
    <lineage>
        <taxon>Bacteria</taxon>
        <taxon>Bacillati</taxon>
        <taxon>Bacillota</taxon>
        <taxon>Bacilli</taxon>
        <taxon>Bacillales</taxon>
        <taxon>Caryophanaceae</taxon>
        <taxon>Sporosarcina</taxon>
    </lineage>
</organism>
<feature type="transmembrane region" description="Helical" evidence="5">
    <location>
        <begin position="272"/>
        <end position="289"/>
    </location>
</feature>
<dbReference type="GO" id="GO:0016874">
    <property type="term" value="F:ligase activity"/>
    <property type="evidence" value="ECO:0007669"/>
    <property type="project" value="UniProtKB-KW"/>
</dbReference>
<reference evidence="7 8" key="1">
    <citation type="submission" date="2020-08" db="EMBL/GenBank/DDBJ databases">
        <title>A Genomic Blueprint of the Chicken Gut Microbiome.</title>
        <authorList>
            <person name="Gilroy R."/>
            <person name="Ravi A."/>
            <person name="Getino M."/>
            <person name="Pursley I."/>
            <person name="Horton D.L."/>
            <person name="Alikhan N.-F."/>
            <person name="Baker D."/>
            <person name="Gharbi K."/>
            <person name="Hall N."/>
            <person name="Watson M."/>
            <person name="Adriaenssens E.M."/>
            <person name="Foster-Nyarko E."/>
            <person name="Jarju S."/>
            <person name="Secka A."/>
            <person name="Antonio M."/>
            <person name="Oren A."/>
            <person name="Chaudhuri R."/>
            <person name="La Ragione R.M."/>
            <person name="Hildebrand F."/>
            <person name="Pallen M.J."/>
        </authorList>
    </citation>
    <scope>NUCLEOTIDE SEQUENCE [LARGE SCALE GENOMIC DNA]</scope>
    <source>
        <strain evidence="7 8">Sa2YVA2</strain>
    </source>
</reference>
<dbReference type="Proteomes" id="UP000626786">
    <property type="component" value="Unassembled WGS sequence"/>
</dbReference>
<protein>
    <submittedName>
        <fullName evidence="7">O-antigen ligase family protein</fullName>
    </submittedName>
</protein>
<feature type="transmembrane region" description="Helical" evidence="5">
    <location>
        <begin position="165"/>
        <end position="185"/>
    </location>
</feature>